<dbReference type="InterPro" id="IPR026444">
    <property type="entry name" value="Secre_tail"/>
</dbReference>
<evidence type="ECO:0000256" key="2">
    <source>
        <dbReference type="SAM" id="SignalP"/>
    </source>
</evidence>
<dbReference type="Proteomes" id="UP000621516">
    <property type="component" value="Unassembled WGS sequence"/>
</dbReference>
<dbReference type="RefSeq" id="WP_188223380.1">
    <property type="nucleotide sequence ID" value="NZ_JACVXD010000003.1"/>
</dbReference>
<evidence type="ECO:0000313" key="5">
    <source>
        <dbReference type="Proteomes" id="UP000621516"/>
    </source>
</evidence>
<dbReference type="AlphaFoldDB" id="A0A8J6QAA6"/>
<organism evidence="4 5">
    <name type="scientific">Aestuariibaculum marinum</name>
    <dbReference type="NCBI Taxonomy" id="2683592"/>
    <lineage>
        <taxon>Bacteria</taxon>
        <taxon>Pseudomonadati</taxon>
        <taxon>Bacteroidota</taxon>
        <taxon>Flavobacteriia</taxon>
        <taxon>Flavobacteriales</taxon>
        <taxon>Flavobacteriaceae</taxon>
    </lineage>
</organism>
<evidence type="ECO:0000256" key="1">
    <source>
        <dbReference type="ARBA" id="ARBA00022729"/>
    </source>
</evidence>
<feature type="chain" id="PRO_5035183463" evidence="2">
    <location>
        <begin position="21"/>
        <end position="200"/>
    </location>
</feature>
<dbReference type="NCBIfam" id="TIGR04183">
    <property type="entry name" value="Por_Secre_tail"/>
    <property type="match status" value="1"/>
</dbReference>
<gene>
    <name evidence="4" type="ORF">ICJ85_08570</name>
</gene>
<feature type="domain" description="Secretion system C-terminal sorting" evidence="3">
    <location>
        <begin position="125"/>
        <end position="198"/>
    </location>
</feature>
<dbReference type="Pfam" id="PF18962">
    <property type="entry name" value="Por_Secre_tail"/>
    <property type="match status" value="1"/>
</dbReference>
<keyword evidence="1 2" id="KW-0732">Signal</keyword>
<protein>
    <submittedName>
        <fullName evidence="4">T9SS type A sorting domain-containing protein</fullName>
    </submittedName>
</protein>
<comment type="caution">
    <text evidence="4">The sequence shown here is derived from an EMBL/GenBank/DDBJ whole genome shotgun (WGS) entry which is preliminary data.</text>
</comment>
<reference evidence="4 5" key="1">
    <citation type="journal article" date="2018" name="J. Microbiol.">
        <title>Aestuariibaculum marinum sp. nov., a marine bacterium isolated from seawater in South Korea.</title>
        <authorList>
            <person name="Choi J."/>
            <person name="Lee D."/>
            <person name="Jang J.H."/>
            <person name="Cha S."/>
            <person name="Seo T."/>
        </authorList>
    </citation>
    <scope>NUCLEOTIDE SEQUENCE [LARGE SCALE GENOMIC DNA]</scope>
    <source>
        <strain evidence="4 5">IP7</strain>
    </source>
</reference>
<feature type="signal peptide" evidence="2">
    <location>
        <begin position="1"/>
        <end position="20"/>
    </location>
</feature>
<keyword evidence="5" id="KW-1185">Reference proteome</keyword>
<proteinExistence type="predicted"/>
<sequence length="200" mass="21308">MKQIYFLFLIALFGANQMFAQPCPESGGAIQNGTVIVFYYPNAATDCSSMPASITVTDNVTTNASTFSLDTDACGNTIASYTLTTGDALSGQGFEVTTGFDSNCSYSDGTLPVEAFELMGKDLKIYPSPVVKGNEIELAFGFTTSAKIEVYNITGKLVLIDNIEESASKSINISSLVNGLYMVKIGADYGTITRKIVISK</sequence>
<dbReference type="EMBL" id="JACVXD010000003">
    <property type="protein sequence ID" value="MBD0824076.1"/>
    <property type="molecule type" value="Genomic_DNA"/>
</dbReference>
<accession>A0A8J6QAA6</accession>
<evidence type="ECO:0000313" key="4">
    <source>
        <dbReference type="EMBL" id="MBD0824076.1"/>
    </source>
</evidence>
<evidence type="ECO:0000259" key="3">
    <source>
        <dbReference type="Pfam" id="PF18962"/>
    </source>
</evidence>
<name>A0A8J6QAA6_9FLAO</name>